<evidence type="ECO:0000313" key="12">
    <source>
        <dbReference type="Proteomes" id="UP001595733"/>
    </source>
</evidence>
<dbReference type="RefSeq" id="WP_378141020.1">
    <property type="nucleotide sequence ID" value="NZ_JBHSEF010000016.1"/>
</dbReference>
<evidence type="ECO:0000256" key="5">
    <source>
        <dbReference type="ARBA" id="ARBA00022519"/>
    </source>
</evidence>
<dbReference type="Pfam" id="PF00005">
    <property type="entry name" value="ABC_tran"/>
    <property type="match status" value="1"/>
</dbReference>
<evidence type="ECO:0000256" key="8">
    <source>
        <dbReference type="ARBA" id="ARBA00022967"/>
    </source>
</evidence>
<name>A0ABV8UW59_9BACL</name>
<feature type="domain" description="ABC transporter" evidence="10">
    <location>
        <begin position="5"/>
        <end position="254"/>
    </location>
</feature>
<evidence type="ECO:0000313" key="11">
    <source>
        <dbReference type="EMBL" id="MFC4354739.1"/>
    </source>
</evidence>
<dbReference type="InterPro" id="IPR003439">
    <property type="entry name" value="ABC_transporter-like_ATP-bd"/>
</dbReference>
<dbReference type="InterPro" id="IPR050388">
    <property type="entry name" value="ABC_Ni/Peptide_Import"/>
</dbReference>
<dbReference type="Proteomes" id="UP001595733">
    <property type="component" value="Unassembled WGS sequence"/>
</dbReference>
<dbReference type="InterPro" id="IPR027417">
    <property type="entry name" value="P-loop_NTPase"/>
</dbReference>
<evidence type="ECO:0000256" key="3">
    <source>
        <dbReference type="ARBA" id="ARBA00022448"/>
    </source>
</evidence>
<dbReference type="InterPro" id="IPR017871">
    <property type="entry name" value="ABC_transporter-like_CS"/>
</dbReference>
<proteinExistence type="inferred from homology"/>
<dbReference type="SMART" id="SM00382">
    <property type="entry name" value="AAA"/>
    <property type="match status" value="1"/>
</dbReference>
<dbReference type="GO" id="GO:0005524">
    <property type="term" value="F:ATP binding"/>
    <property type="evidence" value="ECO:0007669"/>
    <property type="project" value="UniProtKB-KW"/>
</dbReference>
<accession>A0ABV8UW59</accession>
<gene>
    <name evidence="11" type="ORF">ACFO0S_06655</name>
</gene>
<evidence type="ECO:0000256" key="2">
    <source>
        <dbReference type="ARBA" id="ARBA00005417"/>
    </source>
</evidence>
<dbReference type="InterPro" id="IPR013563">
    <property type="entry name" value="Oligopep_ABC_C"/>
</dbReference>
<keyword evidence="4" id="KW-1003">Cell membrane</keyword>
<sequence length="335" mass="36960">MDNILKVEDLKVTFSNTKNQVTVVDNINFHIEKGEALGIVGESGCGKSVTSLAIMRLLNKNGLAEGKIVLNGQDLLQIDEKNMRKIRGNQVAMIFQEPMTSLNPVLTIGKQISEVLVLHGGVNKREAKAKVLDLLKQVGIPRGEEIFYEYPHQLSGGMRQRIMISMAIACNPELLIADEPTTALDVTIQAQILKLLKKLQSDLGMSLVLITHDLGVIAEVCDRVLVMYAGEVIETADVRTLLRNPKHPYTTGLIKSNPHKSKGIDRLYAIPGNVPAPGEHPVGCRFAPRCEHAMAICSENSPEFVHIADNHYSKCWLYSDEHSKEVSHDYAPIGN</sequence>
<dbReference type="PANTHER" id="PTHR43297">
    <property type="entry name" value="OLIGOPEPTIDE TRANSPORT ATP-BINDING PROTEIN APPD"/>
    <property type="match status" value="1"/>
</dbReference>
<comment type="caution">
    <text evidence="11">The sequence shown here is derived from an EMBL/GenBank/DDBJ whole genome shotgun (WGS) entry which is preliminary data.</text>
</comment>
<dbReference type="Pfam" id="PF08352">
    <property type="entry name" value="oligo_HPY"/>
    <property type="match status" value="1"/>
</dbReference>
<evidence type="ECO:0000256" key="4">
    <source>
        <dbReference type="ARBA" id="ARBA00022475"/>
    </source>
</evidence>
<keyword evidence="9" id="KW-0472">Membrane</keyword>
<dbReference type="Gene3D" id="3.40.50.300">
    <property type="entry name" value="P-loop containing nucleotide triphosphate hydrolases"/>
    <property type="match status" value="1"/>
</dbReference>
<protein>
    <submittedName>
        <fullName evidence="11">ABC transporter ATP-binding protein</fullName>
    </submittedName>
</protein>
<dbReference type="NCBIfam" id="TIGR01727">
    <property type="entry name" value="oligo_HPY"/>
    <property type="match status" value="1"/>
</dbReference>
<dbReference type="PROSITE" id="PS00211">
    <property type="entry name" value="ABC_TRANSPORTER_1"/>
    <property type="match status" value="1"/>
</dbReference>
<comment type="similarity">
    <text evidence="2">Belongs to the ABC transporter superfamily.</text>
</comment>
<dbReference type="InterPro" id="IPR003593">
    <property type="entry name" value="AAA+_ATPase"/>
</dbReference>
<evidence type="ECO:0000256" key="1">
    <source>
        <dbReference type="ARBA" id="ARBA00004202"/>
    </source>
</evidence>
<comment type="subcellular location">
    <subcellularLocation>
        <location evidence="1">Cell membrane</location>
        <topology evidence="1">Peripheral membrane protein</topology>
    </subcellularLocation>
</comment>
<keyword evidence="6" id="KW-0547">Nucleotide-binding</keyword>
<reference evidence="12" key="1">
    <citation type="journal article" date="2019" name="Int. J. Syst. Evol. Microbiol.">
        <title>The Global Catalogue of Microorganisms (GCM) 10K type strain sequencing project: providing services to taxonomists for standard genome sequencing and annotation.</title>
        <authorList>
            <consortium name="The Broad Institute Genomics Platform"/>
            <consortium name="The Broad Institute Genome Sequencing Center for Infectious Disease"/>
            <person name="Wu L."/>
            <person name="Ma J."/>
        </authorList>
    </citation>
    <scope>NUCLEOTIDE SEQUENCE [LARGE SCALE GENOMIC DNA]</scope>
    <source>
        <strain evidence="12">CCUG 50353</strain>
    </source>
</reference>
<keyword evidence="12" id="KW-1185">Reference proteome</keyword>
<dbReference type="CDD" id="cd03257">
    <property type="entry name" value="ABC_NikE_OppD_transporters"/>
    <property type="match status" value="1"/>
</dbReference>
<dbReference type="PROSITE" id="PS50893">
    <property type="entry name" value="ABC_TRANSPORTER_2"/>
    <property type="match status" value="1"/>
</dbReference>
<keyword evidence="8" id="KW-1278">Translocase</keyword>
<evidence type="ECO:0000256" key="9">
    <source>
        <dbReference type="ARBA" id="ARBA00023136"/>
    </source>
</evidence>
<organism evidence="11 12">
    <name type="scientific">Chryseomicrobium palamuruense</name>
    <dbReference type="NCBI Taxonomy" id="682973"/>
    <lineage>
        <taxon>Bacteria</taxon>
        <taxon>Bacillati</taxon>
        <taxon>Bacillota</taxon>
        <taxon>Bacilli</taxon>
        <taxon>Bacillales</taxon>
        <taxon>Caryophanaceae</taxon>
        <taxon>Chryseomicrobium</taxon>
    </lineage>
</organism>
<dbReference type="PANTHER" id="PTHR43297:SF14">
    <property type="entry name" value="ATPASE AAA-TYPE CORE DOMAIN-CONTAINING PROTEIN"/>
    <property type="match status" value="1"/>
</dbReference>
<dbReference type="SUPFAM" id="SSF52540">
    <property type="entry name" value="P-loop containing nucleoside triphosphate hydrolases"/>
    <property type="match status" value="1"/>
</dbReference>
<evidence type="ECO:0000259" key="10">
    <source>
        <dbReference type="PROSITE" id="PS50893"/>
    </source>
</evidence>
<keyword evidence="7 11" id="KW-0067">ATP-binding</keyword>
<evidence type="ECO:0000256" key="6">
    <source>
        <dbReference type="ARBA" id="ARBA00022741"/>
    </source>
</evidence>
<keyword evidence="5" id="KW-0997">Cell inner membrane</keyword>
<evidence type="ECO:0000256" key="7">
    <source>
        <dbReference type="ARBA" id="ARBA00022840"/>
    </source>
</evidence>
<dbReference type="EMBL" id="JBHSEF010000016">
    <property type="protein sequence ID" value="MFC4354739.1"/>
    <property type="molecule type" value="Genomic_DNA"/>
</dbReference>
<keyword evidence="3" id="KW-0813">Transport</keyword>